<dbReference type="SUPFAM" id="SSF103473">
    <property type="entry name" value="MFS general substrate transporter"/>
    <property type="match status" value="1"/>
</dbReference>
<name>A0ABY7FJF6_MYAAR</name>
<keyword evidence="3 5" id="KW-0472">Membrane</keyword>
<feature type="non-terminal residue" evidence="6">
    <location>
        <position position="154"/>
    </location>
</feature>
<keyword evidence="1 5" id="KW-0812">Transmembrane</keyword>
<keyword evidence="2 5" id="KW-1133">Transmembrane helix</keyword>
<gene>
    <name evidence="6" type="ORF">MAR_015438</name>
</gene>
<evidence type="ECO:0000313" key="6">
    <source>
        <dbReference type="EMBL" id="WAR21464.1"/>
    </source>
</evidence>
<dbReference type="Proteomes" id="UP001164746">
    <property type="component" value="Chromosome 12"/>
</dbReference>
<proteinExistence type="predicted"/>
<feature type="compositionally biased region" description="Basic and acidic residues" evidence="4">
    <location>
        <begin position="145"/>
        <end position="154"/>
    </location>
</feature>
<accession>A0ABY7FJF6</accession>
<dbReference type="EMBL" id="CP111023">
    <property type="protein sequence ID" value="WAR21464.1"/>
    <property type="molecule type" value="Genomic_DNA"/>
</dbReference>
<dbReference type="Gene3D" id="1.20.1250.20">
    <property type="entry name" value="MFS general substrate transporter like domains"/>
    <property type="match status" value="1"/>
</dbReference>
<evidence type="ECO:0000256" key="5">
    <source>
        <dbReference type="SAM" id="Phobius"/>
    </source>
</evidence>
<feature type="transmembrane region" description="Helical" evidence="5">
    <location>
        <begin position="85"/>
        <end position="106"/>
    </location>
</feature>
<evidence type="ECO:0000256" key="4">
    <source>
        <dbReference type="SAM" id="MobiDB-lite"/>
    </source>
</evidence>
<feature type="region of interest" description="Disordered" evidence="4">
    <location>
        <begin position="128"/>
        <end position="154"/>
    </location>
</feature>
<evidence type="ECO:0000313" key="7">
    <source>
        <dbReference type="Proteomes" id="UP001164746"/>
    </source>
</evidence>
<feature type="transmembrane region" description="Helical" evidence="5">
    <location>
        <begin position="25"/>
        <end position="52"/>
    </location>
</feature>
<dbReference type="PANTHER" id="PTHR23121">
    <property type="entry name" value="SODIUM-DEPENDENT GLUCOSE TRANSPORTER 1"/>
    <property type="match status" value="1"/>
</dbReference>
<reference evidence="6" key="1">
    <citation type="submission" date="2022-11" db="EMBL/GenBank/DDBJ databases">
        <title>Centuries of genome instability and evolution in soft-shell clam transmissible cancer (bioRxiv).</title>
        <authorList>
            <person name="Hart S.F.M."/>
            <person name="Yonemitsu M.A."/>
            <person name="Giersch R.M."/>
            <person name="Beal B.F."/>
            <person name="Arriagada G."/>
            <person name="Davis B.W."/>
            <person name="Ostrander E.A."/>
            <person name="Goff S.P."/>
            <person name="Metzger M.J."/>
        </authorList>
    </citation>
    <scope>NUCLEOTIDE SEQUENCE</scope>
    <source>
        <strain evidence="6">MELC-2E11</strain>
        <tissue evidence="6">Siphon/mantle</tissue>
    </source>
</reference>
<evidence type="ECO:0000256" key="3">
    <source>
        <dbReference type="ARBA" id="ARBA00023136"/>
    </source>
</evidence>
<dbReference type="InterPro" id="IPR036259">
    <property type="entry name" value="MFS_trans_sf"/>
</dbReference>
<evidence type="ECO:0000256" key="1">
    <source>
        <dbReference type="ARBA" id="ARBA00022692"/>
    </source>
</evidence>
<keyword evidence="7" id="KW-1185">Reference proteome</keyword>
<sequence length="154" mass="16648">MNSCGYMLGSLLIGALYDRVPKLKLLGLLTILNGVTSALLPWCSSFGLFLFVRLVDGTLCGGRDGGGNAKVSSCWGFAVRPYMQALHFTYAFGGIISPIVTSHFLAPRITLRNPTTNVSYGNGTNTSAFVQSSNRHGDYNNSMVDDERAEHSFT</sequence>
<evidence type="ECO:0000256" key="2">
    <source>
        <dbReference type="ARBA" id="ARBA00022989"/>
    </source>
</evidence>
<dbReference type="PANTHER" id="PTHR23121:SF9">
    <property type="entry name" value="SODIUM-DEPENDENT GLUCOSE TRANSPORTER 1"/>
    <property type="match status" value="1"/>
</dbReference>
<organism evidence="6 7">
    <name type="scientific">Mya arenaria</name>
    <name type="common">Soft-shell clam</name>
    <dbReference type="NCBI Taxonomy" id="6604"/>
    <lineage>
        <taxon>Eukaryota</taxon>
        <taxon>Metazoa</taxon>
        <taxon>Spiralia</taxon>
        <taxon>Lophotrochozoa</taxon>
        <taxon>Mollusca</taxon>
        <taxon>Bivalvia</taxon>
        <taxon>Autobranchia</taxon>
        <taxon>Heteroconchia</taxon>
        <taxon>Euheterodonta</taxon>
        <taxon>Imparidentia</taxon>
        <taxon>Neoheterodontei</taxon>
        <taxon>Myida</taxon>
        <taxon>Myoidea</taxon>
        <taxon>Myidae</taxon>
        <taxon>Mya</taxon>
    </lineage>
</organism>
<protein>
    <submittedName>
        <fullName evidence="6">MFS4B-like protein</fullName>
    </submittedName>
</protein>
<feature type="compositionally biased region" description="Polar residues" evidence="4">
    <location>
        <begin position="128"/>
        <end position="143"/>
    </location>
</feature>